<evidence type="ECO:0000313" key="2">
    <source>
        <dbReference type="Proteomes" id="UP000182932"/>
    </source>
</evidence>
<sequence length="293" mass="32882">MKVILHAGAHATDGGKLLRCLLRNADDLRARAVTVPGPSRYRQLLSGSLNALDKADPAPDARDILLENILSEDPDSFGRIVLSHDHLFCVPKIALGSGRMYPRADERMRNAARLFETDQIELFIGIRNPATWLPAVYAETPHQSFDSFLNGTEPAYLRWSEVIERIQIALPDLPITVWCNEDSPLIWGEILRAMAGLPSGAKIAGAFDLLSRIMSEEGMRRFRAFLHEHPGISEPHKRKVMIAFLDKYALDEAVEEELDIPGWTNEYVDALTDLYERDIEIIANMRNVTLIAA</sequence>
<dbReference type="EMBL" id="FNYY01000012">
    <property type="protein sequence ID" value="SEJ86868.1"/>
    <property type="molecule type" value="Genomic_DNA"/>
</dbReference>
<dbReference type="AlphaFoldDB" id="A0A975WC64"/>
<accession>A0A975WC64</accession>
<comment type="caution">
    <text evidence="1">The sequence shown here is derived from an EMBL/GenBank/DDBJ whole genome shotgun (WGS) entry which is preliminary data.</text>
</comment>
<protein>
    <submittedName>
        <fullName evidence="1">Uncharacterized protein</fullName>
    </submittedName>
</protein>
<evidence type="ECO:0000313" key="1">
    <source>
        <dbReference type="EMBL" id="SEJ86868.1"/>
    </source>
</evidence>
<dbReference type="Proteomes" id="UP000182932">
    <property type="component" value="Unassembled WGS sequence"/>
</dbReference>
<name>A0A975WC64_9RHOB</name>
<dbReference type="GeneID" id="80819471"/>
<proteinExistence type="predicted"/>
<keyword evidence="2" id="KW-1185">Reference proteome</keyword>
<organism evidence="1 2">
    <name type="scientific">Marinovum algicola</name>
    <dbReference type="NCBI Taxonomy" id="42444"/>
    <lineage>
        <taxon>Bacteria</taxon>
        <taxon>Pseudomonadati</taxon>
        <taxon>Pseudomonadota</taxon>
        <taxon>Alphaproteobacteria</taxon>
        <taxon>Rhodobacterales</taxon>
        <taxon>Roseobacteraceae</taxon>
        <taxon>Marinovum</taxon>
    </lineage>
</organism>
<reference evidence="1 2" key="1">
    <citation type="submission" date="2016-10" db="EMBL/GenBank/DDBJ databases">
        <authorList>
            <person name="Varghese N."/>
            <person name="Submissions S."/>
        </authorList>
    </citation>
    <scope>NUCLEOTIDE SEQUENCE [LARGE SCALE GENOMIC DNA]</scope>
    <source>
        <strain evidence="1 2">FF3</strain>
    </source>
</reference>
<dbReference type="RefSeq" id="WP_074837481.1">
    <property type="nucleotide sequence ID" value="NZ_FNYY01000012.1"/>
</dbReference>
<gene>
    <name evidence="1" type="ORF">SAMN04487940_11270</name>
</gene>